<reference evidence="1 2" key="1">
    <citation type="journal article" date="2015" name="Nature">
        <title>rRNA introns, odd ribosomes, and small enigmatic genomes across a large radiation of phyla.</title>
        <authorList>
            <person name="Brown C.T."/>
            <person name="Hug L.A."/>
            <person name="Thomas B.C."/>
            <person name="Sharon I."/>
            <person name="Castelle C.J."/>
            <person name="Singh A."/>
            <person name="Wilkins M.J."/>
            <person name="Williams K.H."/>
            <person name="Banfield J.F."/>
        </authorList>
    </citation>
    <scope>NUCLEOTIDE SEQUENCE [LARGE SCALE GENOMIC DNA]</scope>
</reference>
<comment type="caution">
    <text evidence="1">The sequence shown here is derived from an EMBL/GenBank/DDBJ whole genome shotgun (WGS) entry which is preliminary data.</text>
</comment>
<evidence type="ECO:0008006" key="3">
    <source>
        <dbReference type="Google" id="ProtNLM"/>
    </source>
</evidence>
<sequence>MVTKKIYCYVDETGQDTKGKLFIVSIVVVGKDKDLFQKAVEEVEIESGKRRSKWGKTNYSSRISYLKKLILIKTCKYLICFSKYKTMDFDLATIQTISKTIHYKTNKQDYKSLIYIDGLAKNKRHFYAKELRNLGVRTQKIKGVIKDENNSMIRLADSVCGWIRDVIEQNKNDDLSRIFRKAIKSKILIEV</sequence>
<protein>
    <recommendedName>
        <fullName evidence="3">DUF3800 domain-containing protein</fullName>
    </recommendedName>
</protein>
<organism evidence="1 2">
    <name type="scientific">Candidatus Woesebacteria bacterium GW2011_GWA2_33_28</name>
    <dbReference type="NCBI Taxonomy" id="1618561"/>
    <lineage>
        <taxon>Bacteria</taxon>
        <taxon>Candidatus Woeseibacteriota</taxon>
    </lineage>
</organism>
<evidence type="ECO:0000313" key="1">
    <source>
        <dbReference type="EMBL" id="KKP48262.1"/>
    </source>
</evidence>
<dbReference type="AlphaFoldDB" id="A0A0G0CY06"/>
<evidence type="ECO:0000313" key="2">
    <source>
        <dbReference type="Proteomes" id="UP000033995"/>
    </source>
</evidence>
<dbReference type="Proteomes" id="UP000033995">
    <property type="component" value="Unassembled WGS sequence"/>
</dbReference>
<dbReference type="InterPro" id="IPR024524">
    <property type="entry name" value="DUF3800"/>
</dbReference>
<name>A0A0G0CY06_9BACT</name>
<accession>A0A0G0CY06</accession>
<dbReference type="Pfam" id="PF12686">
    <property type="entry name" value="DUF3800"/>
    <property type="match status" value="1"/>
</dbReference>
<gene>
    <name evidence="1" type="ORF">UR38_C0001G0058</name>
</gene>
<proteinExistence type="predicted"/>
<dbReference type="EMBL" id="LBOZ01000001">
    <property type="protein sequence ID" value="KKP48262.1"/>
    <property type="molecule type" value="Genomic_DNA"/>
</dbReference>